<evidence type="ECO:0000313" key="1">
    <source>
        <dbReference type="EMBL" id="SUZ58508.1"/>
    </source>
</evidence>
<evidence type="ECO:0008006" key="2">
    <source>
        <dbReference type="Google" id="ProtNLM"/>
    </source>
</evidence>
<accession>A0A381NX89</accession>
<feature type="non-terminal residue" evidence="1">
    <location>
        <position position="1"/>
    </location>
</feature>
<dbReference type="EMBL" id="UINC01000624">
    <property type="protein sequence ID" value="SUZ58508.1"/>
    <property type="molecule type" value="Genomic_DNA"/>
</dbReference>
<proteinExistence type="predicted"/>
<dbReference type="AlphaFoldDB" id="A0A381NX89"/>
<protein>
    <recommendedName>
        <fullName evidence="2">AttH domain-containing protein</fullName>
    </recommendedName>
</protein>
<sequence>VLSRFDDYPIHQTPDPIATPASSDKDVYERYWFNCYSTAGDLYLGIGTAYYPHLGIRDCGISIAVDGVQHAFHASCRAEGDPADQQVGPFRLEVLEPMRSCRVVLEANETDFSCDLTFEGRTGNVEEPRHHWGGDIRKTMDTTRFTQLGRWTGWIRFDGRQIEFDQATTRGTKDRSWGIRPLDGGDRRGAPAPPARNSLFFLWAPLNFEDMCVHYQLFEDSLGRPLSSVGALLPTYDTLDDLPGIEDPAARHMRSHEHRLQFEDDSRMVHTADLAFVAVDDGTRHEFHLEKISTFRMKGIGYHHPEWGHGAWKGDLAMASESWVMADVDDQAFENQHCQHLMRATMGDRVGIGVLEQLFVGPYEPYGMEGFVARNG</sequence>
<organism evidence="1">
    <name type="scientific">marine metagenome</name>
    <dbReference type="NCBI Taxonomy" id="408172"/>
    <lineage>
        <taxon>unclassified sequences</taxon>
        <taxon>metagenomes</taxon>
        <taxon>ecological metagenomes</taxon>
    </lineage>
</organism>
<gene>
    <name evidence="1" type="ORF">METZ01_LOCUS11362</name>
</gene>
<dbReference type="SUPFAM" id="SSF159245">
    <property type="entry name" value="AttH-like"/>
    <property type="match status" value="1"/>
</dbReference>
<reference evidence="1" key="1">
    <citation type="submission" date="2018-05" db="EMBL/GenBank/DDBJ databases">
        <authorList>
            <person name="Lanie J.A."/>
            <person name="Ng W.-L."/>
            <person name="Kazmierczak K.M."/>
            <person name="Andrzejewski T.M."/>
            <person name="Davidsen T.M."/>
            <person name="Wayne K.J."/>
            <person name="Tettelin H."/>
            <person name="Glass J.I."/>
            <person name="Rusch D."/>
            <person name="Podicherti R."/>
            <person name="Tsui H.-C.T."/>
            <person name="Winkler M.E."/>
        </authorList>
    </citation>
    <scope>NUCLEOTIDE SEQUENCE</scope>
</reference>
<name>A0A381NX89_9ZZZZ</name>